<protein>
    <submittedName>
        <fullName evidence="6">Helix-turn-helix domain-containing protein</fullName>
    </submittedName>
</protein>
<feature type="domain" description="HTH cro/C1-type" evidence="5">
    <location>
        <begin position="101"/>
        <end position="155"/>
    </location>
</feature>
<evidence type="ECO:0000256" key="3">
    <source>
        <dbReference type="ARBA" id="ARBA00023163"/>
    </source>
</evidence>
<dbReference type="PANTHER" id="PTHR40661:SF3">
    <property type="entry name" value="FELS-1 PROPHAGE TRANSCRIPTIONAL REGULATOR"/>
    <property type="match status" value="1"/>
</dbReference>
<dbReference type="Pfam" id="PF01381">
    <property type="entry name" value="HTH_3"/>
    <property type="match status" value="2"/>
</dbReference>
<evidence type="ECO:0000259" key="5">
    <source>
        <dbReference type="PROSITE" id="PS50943"/>
    </source>
</evidence>
<dbReference type="InterPro" id="IPR010982">
    <property type="entry name" value="Lambda_DNA-bd_dom_sf"/>
</dbReference>
<keyword evidence="1" id="KW-0805">Transcription regulation</keyword>
<feature type="compositionally biased region" description="Polar residues" evidence="4">
    <location>
        <begin position="65"/>
        <end position="74"/>
    </location>
</feature>
<dbReference type="Gene3D" id="1.10.260.40">
    <property type="entry name" value="lambda repressor-like DNA-binding domains"/>
    <property type="match status" value="2"/>
</dbReference>
<accession>A0AAN5REZ5</accession>
<dbReference type="InterPro" id="IPR001387">
    <property type="entry name" value="Cro/C1-type_HTH"/>
</dbReference>
<evidence type="ECO:0000256" key="2">
    <source>
        <dbReference type="ARBA" id="ARBA00023125"/>
    </source>
</evidence>
<dbReference type="CDD" id="cd00093">
    <property type="entry name" value="HTH_XRE"/>
    <property type="match status" value="2"/>
</dbReference>
<dbReference type="SMART" id="SM00530">
    <property type="entry name" value="HTH_XRE"/>
    <property type="match status" value="2"/>
</dbReference>
<reference evidence="6" key="1">
    <citation type="journal article" date="2018" name="Genome Biol.">
        <title>SKESA: strategic k-mer extension for scrupulous assemblies.</title>
        <authorList>
            <person name="Souvorov A."/>
            <person name="Agarwala R."/>
            <person name="Lipman D.J."/>
        </authorList>
    </citation>
    <scope>NUCLEOTIDE SEQUENCE</scope>
    <source>
        <strain evidence="6">R404</strain>
    </source>
</reference>
<dbReference type="PROSITE" id="PS50943">
    <property type="entry name" value="HTH_CROC1"/>
    <property type="match status" value="2"/>
</dbReference>
<organism evidence="6 7">
    <name type="scientific">Klebsiella oxytoca</name>
    <dbReference type="NCBI Taxonomy" id="571"/>
    <lineage>
        <taxon>Bacteria</taxon>
        <taxon>Pseudomonadati</taxon>
        <taxon>Pseudomonadota</taxon>
        <taxon>Gammaproteobacteria</taxon>
        <taxon>Enterobacterales</taxon>
        <taxon>Enterobacteriaceae</taxon>
        <taxon>Klebsiella/Raoultella group</taxon>
        <taxon>Klebsiella</taxon>
    </lineage>
</organism>
<keyword evidence="2" id="KW-0238">DNA-binding</keyword>
<comment type="caution">
    <text evidence="6">The sequence shown here is derived from an EMBL/GenBank/DDBJ whole genome shotgun (WGS) entry which is preliminary data.</text>
</comment>
<sequence>MSYLQPTTDSLSIIDKTQKLNDLLFVVSQALNKCGEETKEIETCMNIAWSLGNSISNDLVALSHHQPTNNSGKSSPAHPAVNAPASTSTVEDPDTTIGNRIQIAREKLGLSKAELASKLNVTYSNVDAWETGITEPSSSMVIPLSRALKCDPMWLLAGESVPHAEAAPAPVEVMKDVDVSTIGKRIGVARVAKHMNTQELEDAIDAPDGTVFRWETGKTIPSSQYIDCLARILNVSVTWLLTGKETTQEGAVRQNGEYAGKQNHHVAQPAGAVSHEALQR</sequence>
<keyword evidence="3" id="KW-0804">Transcription</keyword>
<dbReference type="EMBL" id="DACSEO010000054">
    <property type="protein sequence ID" value="HAT1683132.1"/>
    <property type="molecule type" value="Genomic_DNA"/>
</dbReference>
<evidence type="ECO:0000313" key="6">
    <source>
        <dbReference type="EMBL" id="HAT1683132.1"/>
    </source>
</evidence>
<dbReference type="AlphaFoldDB" id="A0AAN5REZ5"/>
<feature type="domain" description="HTH cro/C1-type" evidence="5">
    <location>
        <begin position="189"/>
        <end position="240"/>
    </location>
</feature>
<dbReference type="GO" id="GO:0003677">
    <property type="term" value="F:DNA binding"/>
    <property type="evidence" value="ECO:0007669"/>
    <property type="project" value="UniProtKB-KW"/>
</dbReference>
<gene>
    <name evidence="6" type="ORF">I8Y21_003854</name>
</gene>
<dbReference type="PANTHER" id="PTHR40661">
    <property type="match status" value="1"/>
</dbReference>
<dbReference type="Proteomes" id="UP000856143">
    <property type="component" value="Unassembled WGS sequence"/>
</dbReference>
<dbReference type="SUPFAM" id="SSF47413">
    <property type="entry name" value="lambda repressor-like DNA-binding domains"/>
    <property type="match status" value="2"/>
</dbReference>
<feature type="region of interest" description="Disordered" evidence="4">
    <location>
        <begin position="63"/>
        <end position="94"/>
    </location>
</feature>
<evidence type="ECO:0000256" key="4">
    <source>
        <dbReference type="SAM" id="MobiDB-lite"/>
    </source>
</evidence>
<evidence type="ECO:0000256" key="1">
    <source>
        <dbReference type="ARBA" id="ARBA00023015"/>
    </source>
</evidence>
<name>A0AAN5REZ5_KLEOX</name>
<evidence type="ECO:0000313" key="7">
    <source>
        <dbReference type="Proteomes" id="UP000856143"/>
    </source>
</evidence>
<reference evidence="6" key="2">
    <citation type="submission" date="2020-11" db="EMBL/GenBank/DDBJ databases">
        <authorList>
            <consortium name="NCBI Pathogen Detection Project"/>
        </authorList>
    </citation>
    <scope>NUCLEOTIDE SEQUENCE</scope>
    <source>
        <strain evidence="6">R404</strain>
    </source>
</reference>
<proteinExistence type="predicted"/>